<keyword evidence="2" id="KW-0805">Transcription regulation</keyword>
<feature type="compositionally biased region" description="Basic and acidic residues" evidence="6">
    <location>
        <begin position="343"/>
        <end position="355"/>
    </location>
</feature>
<feature type="region of interest" description="Disordered" evidence="6">
    <location>
        <begin position="35"/>
        <end position="99"/>
    </location>
</feature>
<dbReference type="GO" id="GO:0000981">
    <property type="term" value="F:DNA-binding transcription factor activity, RNA polymerase II-specific"/>
    <property type="evidence" value="ECO:0007669"/>
    <property type="project" value="TreeGrafter"/>
</dbReference>
<gene>
    <name evidence="8" type="ORF">HPB51_025583</name>
</gene>
<dbReference type="Pfam" id="PF07716">
    <property type="entry name" value="bZIP_2"/>
    <property type="match status" value="1"/>
</dbReference>
<evidence type="ECO:0000256" key="6">
    <source>
        <dbReference type="SAM" id="MobiDB-lite"/>
    </source>
</evidence>
<dbReference type="AlphaFoldDB" id="A0A9J6E486"/>
<proteinExistence type="predicted"/>
<evidence type="ECO:0000256" key="3">
    <source>
        <dbReference type="ARBA" id="ARBA00023125"/>
    </source>
</evidence>
<reference evidence="8" key="2">
    <citation type="submission" date="2021-09" db="EMBL/GenBank/DDBJ databases">
        <authorList>
            <person name="Jia N."/>
            <person name="Wang J."/>
            <person name="Shi W."/>
            <person name="Du L."/>
            <person name="Sun Y."/>
            <person name="Zhan W."/>
            <person name="Jiang J."/>
            <person name="Wang Q."/>
            <person name="Zhang B."/>
            <person name="Ji P."/>
            <person name="Sakyi L.B."/>
            <person name="Cui X."/>
            <person name="Yuan T."/>
            <person name="Jiang B."/>
            <person name="Yang W."/>
            <person name="Lam T.T.-Y."/>
            <person name="Chang Q."/>
            <person name="Ding S."/>
            <person name="Wang X."/>
            <person name="Zhu J."/>
            <person name="Ruan X."/>
            <person name="Zhao L."/>
            <person name="Wei J."/>
            <person name="Que T."/>
            <person name="Du C."/>
            <person name="Cheng J."/>
            <person name="Dai P."/>
            <person name="Han X."/>
            <person name="Huang E."/>
            <person name="Gao Y."/>
            <person name="Liu J."/>
            <person name="Shao H."/>
            <person name="Ye R."/>
            <person name="Li L."/>
            <person name="Wei W."/>
            <person name="Wang X."/>
            <person name="Wang C."/>
            <person name="Huo Q."/>
            <person name="Li W."/>
            <person name="Guo W."/>
            <person name="Chen H."/>
            <person name="Chen S."/>
            <person name="Zhou L."/>
            <person name="Zhou L."/>
            <person name="Ni X."/>
            <person name="Tian J."/>
            <person name="Zhou Y."/>
            <person name="Sheng Y."/>
            <person name="Liu T."/>
            <person name="Pan Y."/>
            <person name="Xia L."/>
            <person name="Li J."/>
            <person name="Zhao F."/>
            <person name="Cao W."/>
        </authorList>
    </citation>
    <scope>NUCLEOTIDE SEQUENCE</scope>
    <source>
        <strain evidence="8">Rmic-2018</strain>
        <tissue evidence="8">Larvae</tissue>
    </source>
</reference>
<dbReference type="VEuPathDB" id="VectorBase:LOC119168540"/>
<dbReference type="PANTHER" id="PTHR11988:SF27">
    <property type="entry name" value="GH27708P"/>
    <property type="match status" value="1"/>
</dbReference>
<dbReference type="PANTHER" id="PTHR11988">
    <property type="entry name" value="THYROTROPH EMBRYONIC FACTOR RELATED"/>
    <property type="match status" value="1"/>
</dbReference>
<dbReference type="CDD" id="cd14695">
    <property type="entry name" value="bZIP_HLF"/>
    <property type="match status" value="1"/>
</dbReference>
<evidence type="ECO:0000256" key="1">
    <source>
        <dbReference type="ARBA" id="ARBA00004123"/>
    </source>
</evidence>
<feature type="compositionally biased region" description="Low complexity" evidence="6">
    <location>
        <begin position="60"/>
        <end position="76"/>
    </location>
</feature>
<dbReference type="PROSITE" id="PS50217">
    <property type="entry name" value="BZIP"/>
    <property type="match status" value="1"/>
</dbReference>
<keyword evidence="9" id="KW-1185">Reference proteome</keyword>
<evidence type="ECO:0000259" key="7">
    <source>
        <dbReference type="PROSITE" id="PS50217"/>
    </source>
</evidence>
<feature type="compositionally biased region" description="Polar residues" evidence="6">
    <location>
        <begin position="372"/>
        <end position="383"/>
    </location>
</feature>
<evidence type="ECO:0000256" key="5">
    <source>
        <dbReference type="ARBA" id="ARBA00023242"/>
    </source>
</evidence>
<feature type="compositionally biased region" description="Basic and acidic residues" evidence="6">
    <location>
        <begin position="35"/>
        <end position="48"/>
    </location>
</feature>
<accession>A0A9J6E486</accession>
<feature type="compositionally biased region" description="Polar residues" evidence="6">
    <location>
        <begin position="332"/>
        <end position="342"/>
    </location>
</feature>
<comment type="caution">
    <text evidence="8">The sequence shown here is derived from an EMBL/GenBank/DDBJ whole genome shotgun (WGS) entry which is preliminary data.</text>
</comment>
<keyword evidence="3" id="KW-0238">DNA-binding</keyword>
<dbReference type="Gene3D" id="1.20.5.170">
    <property type="match status" value="1"/>
</dbReference>
<feature type="compositionally biased region" description="Low complexity" evidence="6">
    <location>
        <begin position="225"/>
        <end position="242"/>
    </location>
</feature>
<dbReference type="SMART" id="SM00338">
    <property type="entry name" value="BRLZ"/>
    <property type="match status" value="1"/>
</dbReference>
<evidence type="ECO:0000313" key="8">
    <source>
        <dbReference type="EMBL" id="KAH8029371.1"/>
    </source>
</evidence>
<protein>
    <recommendedName>
        <fullName evidence="7">BZIP domain-containing protein</fullName>
    </recommendedName>
</protein>
<comment type="subcellular location">
    <subcellularLocation>
        <location evidence="1">Nucleus</location>
    </subcellularLocation>
</comment>
<keyword evidence="4" id="KW-0804">Transcription</keyword>
<reference evidence="8" key="1">
    <citation type="journal article" date="2020" name="Cell">
        <title>Large-Scale Comparative Analyses of Tick Genomes Elucidate Their Genetic Diversity and Vector Capacities.</title>
        <authorList>
            <consortium name="Tick Genome and Microbiome Consortium (TIGMIC)"/>
            <person name="Jia N."/>
            <person name="Wang J."/>
            <person name="Shi W."/>
            <person name="Du L."/>
            <person name="Sun Y."/>
            <person name="Zhan W."/>
            <person name="Jiang J.F."/>
            <person name="Wang Q."/>
            <person name="Zhang B."/>
            <person name="Ji P."/>
            <person name="Bell-Sakyi L."/>
            <person name="Cui X.M."/>
            <person name="Yuan T.T."/>
            <person name="Jiang B.G."/>
            <person name="Yang W.F."/>
            <person name="Lam T.T."/>
            <person name="Chang Q.C."/>
            <person name="Ding S.J."/>
            <person name="Wang X.J."/>
            <person name="Zhu J.G."/>
            <person name="Ruan X.D."/>
            <person name="Zhao L."/>
            <person name="Wei J.T."/>
            <person name="Ye R.Z."/>
            <person name="Que T.C."/>
            <person name="Du C.H."/>
            <person name="Zhou Y.H."/>
            <person name="Cheng J.X."/>
            <person name="Dai P.F."/>
            <person name="Guo W.B."/>
            <person name="Han X.H."/>
            <person name="Huang E.J."/>
            <person name="Li L.F."/>
            <person name="Wei W."/>
            <person name="Gao Y.C."/>
            <person name="Liu J.Z."/>
            <person name="Shao H.Z."/>
            <person name="Wang X."/>
            <person name="Wang C.C."/>
            <person name="Yang T.C."/>
            <person name="Huo Q.B."/>
            <person name="Li W."/>
            <person name="Chen H.Y."/>
            <person name="Chen S.E."/>
            <person name="Zhou L.G."/>
            <person name="Ni X.B."/>
            <person name="Tian J.H."/>
            <person name="Sheng Y."/>
            <person name="Liu T."/>
            <person name="Pan Y.S."/>
            <person name="Xia L.Y."/>
            <person name="Li J."/>
            <person name="Zhao F."/>
            <person name="Cao W.C."/>
        </authorList>
    </citation>
    <scope>NUCLEOTIDE SEQUENCE</scope>
    <source>
        <strain evidence="8">Rmic-2018</strain>
    </source>
</reference>
<dbReference type="GO" id="GO:0000978">
    <property type="term" value="F:RNA polymerase II cis-regulatory region sequence-specific DNA binding"/>
    <property type="evidence" value="ECO:0007669"/>
    <property type="project" value="TreeGrafter"/>
</dbReference>
<dbReference type="GO" id="GO:0005634">
    <property type="term" value="C:nucleus"/>
    <property type="evidence" value="ECO:0007669"/>
    <property type="project" value="UniProtKB-SubCell"/>
</dbReference>
<dbReference type="OrthoDB" id="6516748at2759"/>
<dbReference type="Proteomes" id="UP000821866">
    <property type="component" value="Chromosome 4"/>
</dbReference>
<evidence type="ECO:0000256" key="4">
    <source>
        <dbReference type="ARBA" id="ARBA00023163"/>
    </source>
</evidence>
<feature type="compositionally biased region" description="Basic and acidic residues" evidence="6">
    <location>
        <begin position="301"/>
        <end position="311"/>
    </location>
</feature>
<feature type="compositionally biased region" description="Low complexity" evidence="6">
    <location>
        <begin position="356"/>
        <end position="371"/>
    </location>
</feature>
<feature type="domain" description="BZIP" evidence="7">
    <location>
        <begin position="422"/>
        <end position="485"/>
    </location>
</feature>
<dbReference type="SUPFAM" id="SSF57959">
    <property type="entry name" value="Leucine zipper domain"/>
    <property type="match status" value="1"/>
</dbReference>
<keyword evidence="5" id="KW-0539">Nucleus</keyword>
<organism evidence="8 9">
    <name type="scientific">Rhipicephalus microplus</name>
    <name type="common">Cattle tick</name>
    <name type="synonym">Boophilus microplus</name>
    <dbReference type="NCBI Taxonomy" id="6941"/>
    <lineage>
        <taxon>Eukaryota</taxon>
        <taxon>Metazoa</taxon>
        <taxon>Ecdysozoa</taxon>
        <taxon>Arthropoda</taxon>
        <taxon>Chelicerata</taxon>
        <taxon>Arachnida</taxon>
        <taxon>Acari</taxon>
        <taxon>Parasitiformes</taxon>
        <taxon>Ixodida</taxon>
        <taxon>Ixodoidea</taxon>
        <taxon>Ixodidae</taxon>
        <taxon>Rhipicephalinae</taxon>
        <taxon>Rhipicephalus</taxon>
        <taxon>Boophilus</taxon>
    </lineage>
</organism>
<name>A0A9J6E486_RHIMP</name>
<evidence type="ECO:0000313" key="9">
    <source>
        <dbReference type="Proteomes" id="UP000821866"/>
    </source>
</evidence>
<feature type="compositionally biased region" description="Basic and acidic residues" evidence="6">
    <location>
        <begin position="415"/>
        <end position="446"/>
    </location>
</feature>
<dbReference type="InterPro" id="IPR004827">
    <property type="entry name" value="bZIP"/>
</dbReference>
<dbReference type="InterPro" id="IPR040223">
    <property type="entry name" value="PAR_bZIP"/>
</dbReference>
<feature type="region of interest" description="Disordered" evidence="6">
    <location>
        <begin position="301"/>
        <end position="446"/>
    </location>
</feature>
<sequence length="493" mass="53505">MERTNGFLATSRNHNLRELRNGTYYLAQGVIDSMDRHDEREHQNDHVRSKSPGADEDTFSAKGSPSSDSNSSCHSRWPTDTNDQQREPPTEQPLDFSFKSKVAFRRFSPPLSEADKSPPQTHDSLDVITCDLPRPWTAPEVRHSNPIVVIPSTSTAATTAAAVSPSSAEIPFVTNGYTNGFGLMPFVSSMPSPTLSGLCDTTVAPPLVRPPPSQQAAFPSMSLMSPVTTRSSPPSSSTPTSSKYQRPFKRYQRGEPLSLGVCGIPGVYLPSVAPAMTPGFPMADPSLDPEFAAFREHYMPERARNGRQDAHRRSKTKSSPTPSTRQPDAESTHQSLSNGNTTRRPDSGDDGERTSPDNSNSSTATATNGSTKQSNGEAGTNGCNGVANGGGDFSPPNGDIADGGGPIRNGRQRSKRPDSQKDQAYWERRKKNNEAAKRSRDARRAKEDEIAIRAAYLETQNARLQYELAKALAEVSLLRQALRSGMASSLQDQ</sequence>
<evidence type="ECO:0000256" key="2">
    <source>
        <dbReference type="ARBA" id="ARBA00023015"/>
    </source>
</evidence>
<dbReference type="EMBL" id="JABSTU010000006">
    <property type="protein sequence ID" value="KAH8029371.1"/>
    <property type="molecule type" value="Genomic_DNA"/>
</dbReference>
<dbReference type="InterPro" id="IPR046347">
    <property type="entry name" value="bZIP_sf"/>
</dbReference>
<dbReference type="OMA" id="HANGRQE"/>
<feature type="region of interest" description="Disordered" evidence="6">
    <location>
        <begin position="206"/>
        <end position="248"/>
    </location>
</feature>